<evidence type="ECO:0000313" key="6">
    <source>
        <dbReference type="EMBL" id="MFC6086595.1"/>
    </source>
</evidence>
<dbReference type="Pfam" id="PF01734">
    <property type="entry name" value="Patatin"/>
    <property type="match status" value="1"/>
</dbReference>
<dbReference type="Gene3D" id="3.40.1090.10">
    <property type="entry name" value="Cytosolic phospholipase A2 catalytic domain"/>
    <property type="match status" value="2"/>
</dbReference>
<evidence type="ECO:0000259" key="5">
    <source>
        <dbReference type="PROSITE" id="PS51635"/>
    </source>
</evidence>
<dbReference type="PANTHER" id="PTHR14226:SF57">
    <property type="entry name" value="BLR7027 PROTEIN"/>
    <property type="match status" value="1"/>
</dbReference>
<evidence type="ECO:0000256" key="4">
    <source>
        <dbReference type="PROSITE-ProRule" id="PRU01161"/>
    </source>
</evidence>
<evidence type="ECO:0000256" key="3">
    <source>
        <dbReference type="ARBA" id="ARBA00023098"/>
    </source>
</evidence>
<proteinExistence type="predicted"/>
<keyword evidence="2 4" id="KW-0442">Lipid degradation</keyword>
<keyword evidence="1 4" id="KW-0378">Hydrolase</keyword>
<evidence type="ECO:0000313" key="7">
    <source>
        <dbReference type="Proteomes" id="UP001596137"/>
    </source>
</evidence>
<feature type="short sequence motif" description="DGA/G" evidence="4">
    <location>
        <begin position="188"/>
        <end position="190"/>
    </location>
</feature>
<keyword evidence="3 4" id="KW-0443">Lipid metabolism</keyword>
<feature type="active site" description="Nucleophile" evidence="4">
    <location>
        <position position="43"/>
    </location>
</feature>
<dbReference type="InterPro" id="IPR050301">
    <property type="entry name" value="NTE"/>
</dbReference>
<dbReference type="PROSITE" id="PS51635">
    <property type="entry name" value="PNPLA"/>
    <property type="match status" value="1"/>
</dbReference>
<dbReference type="PANTHER" id="PTHR14226">
    <property type="entry name" value="NEUROPATHY TARGET ESTERASE/SWISS CHEESE D.MELANOGASTER"/>
    <property type="match status" value="1"/>
</dbReference>
<dbReference type="RefSeq" id="WP_380761946.1">
    <property type="nucleotide sequence ID" value="NZ_JBHSRF010000093.1"/>
</dbReference>
<feature type="active site" description="Proton acceptor" evidence="4">
    <location>
        <position position="188"/>
    </location>
</feature>
<dbReference type="SUPFAM" id="SSF52151">
    <property type="entry name" value="FabD/lysophospholipase-like"/>
    <property type="match status" value="1"/>
</dbReference>
<evidence type="ECO:0000256" key="1">
    <source>
        <dbReference type="ARBA" id="ARBA00022801"/>
    </source>
</evidence>
<name>A0ABW1NTW6_9ACTN</name>
<protein>
    <submittedName>
        <fullName evidence="6">Patatin-like phospholipase family protein</fullName>
    </submittedName>
</protein>
<feature type="short sequence motif" description="GXSXG" evidence="4">
    <location>
        <begin position="41"/>
        <end position="45"/>
    </location>
</feature>
<dbReference type="InterPro" id="IPR002641">
    <property type="entry name" value="PNPLA_dom"/>
</dbReference>
<comment type="caution">
    <text evidence="6">The sequence shown here is derived from an EMBL/GenBank/DDBJ whole genome shotgun (WGS) entry which is preliminary data.</text>
</comment>
<sequence>MTKRALVLGGGGVAGIAWETGVLAGLAAGGVDCRTADKILGTSAGATVAAQITSGLPMEELFRRQADPVLQNTELPSGVSVERLMAMFEGMYRRGPDLATVRREAGALALAAETVPEAVRWGVIASRLPRHEWPREADIELVVVDATTGDHEVFARGSGVDLVDAVAASCAVPGVWPPVTIGASRYMDGGVRSGVNADLVAGFERVLILAPMDDAQLAGQIDLLEESGRVEVITPDEESAAAMGADPLDPAVRTPSAEAGYAQGRALAGRMAVFWE</sequence>
<dbReference type="InterPro" id="IPR016035">
    <property type="entry name" value="Acyl_Trfase/lysoPLipase"/>
</dbReference>
<organism evidence="6 7">
    <name type="scientific">Sphaerisporangium aureirubrum</name>
    <dbReference type="NCBI Taxonomy" id="1544736"/>
    <lineage>
        <taxon>Bacteria</taxon>
        <taxon>Bacillati</taxon>
        <taxon>Actinomycetota</taxon>
        <taxon>Actinomycetes</taxon>
        <taxon>Streptosporangiales</taxon>
        <taxon>Streptosporangiaceae</taxon>
        <taxon>Sphaerisporangium</taxon>
    </lineage>
</organism>
<dbReference type="Proteomes" id="UP001596137">
    <property type="component" value="Unassembled WGS sequence"/>
</dbReference>
<gene>
    <name evidence="6" type="ORF">ACFP1K_35880</name>
</gene>
<accession>A0ABW1NTW6</accession>
<reference evidence="7" key="1">
    <citation type="journal article" date="2019" name="Int. J. Syst. Evol. Microbiol.">
        <title>The Global Catalogue of Microorganisms (GCM) 10K type strain sequencing project: providing services to taxonomists for standard genome sequencing and annotation.</title>
        <authorList>
            <consortium name="The Broad Institute Genomics Platform"/>
            <consortium name="The Broad Institute Genome Sequencing Center for Infectious Disease"/>
            <person name="Wu L."/>
            <person name="Ma J."/>
        </authorList>
    </citation>
    <scope>NUCLEOTIDE SEQUENCE [LARGE SCALE GENOMIC DNA]</scope>
    <source>
        <strain evidence="7">JCM 30346</strain>
    </source>
</reference>
<dbReference type="EMBL" id="JBHSRF010000093">
    <property type="protein sequence ID" value="MFC6086595.1"/>
    <property type="molecule type" value="Genomic_DNA"/>
</dbReference>
<feature type="short sequence motif" description="GXGXXG" evidence="4">
    <location>
        <begin position="10"/>
        <end position="15"/>
    </location>
</feature>
<evidence type="ECO:0000256" key="2">
    <source>
        <dbReference type="ARBA" id="ARBA00022963"/>
    </source>
</evidence>
<feature type="domain" description="PNPLA" evidence="5">
    <location>
        <begin position="6"/>
        <end position="201"/>
    </location>
</feature>
<keyword evidence="7" id="KW-1185">Reference proteome</keyword>